<feature type="transmembrane region" description="Helical" evidence="19">
    <location>
        <begin position="64"/>
        <end position="84"/>
    </location>
</feature>
<comment type="subcellular location">
    <subcellularLocation>
        <location evidence="2">Cell membrane</location>
        <topology evidence="2">Multi-pass membrane protein</topology>
    </subcellularLocation>
</comment>
<protein>
    <recommendedName>
        <fullName evidence="16">Circadian input-output histidine kinase CikA</fullName>
        <ecNumber evidence="4">2.7.13.3</ecNumber>
    </recommendedName>
    <alternativeName>
        <fullName evidence="5">Stage 0 sporulation protein A homolog</fullName>
    </alternativeName>
</protein>
<dbReference type="SUPFAM" id="SSF55874">
    <property type="entry name" value="ATPase domain of HSP90 chaperone/DNA topoisomerase II/histidine kinase"/>
    <property type="match status" value="1"/>
</dbReference>
<dbReference type="PROSITE" id="PS50109">
    <property type="entry name" value="HIS_KIN"/>
    <property type="match status" value="1"/>
</dbReference>
<dbReference type="SUPFAM" id="SSF47226">
    <property type="entry name" value="Histidine-containing phosphotransfer domain, HPT domain"/>
    <property type="match status" value="1"/>
</dbReference>
<evidence type="ECO:0000256" key="14">
    <source>
        <dbReference type="ARBA" id="ARBA00023136"/>
    </source>
</evidence>
<keyword evidence="11" id="KW-0067">ATP-binding</keyword>
<dbReference type="InterPro" id="IPR003661">
    <property type="entry name" value="HisK_dim/P_dom"/>
</dbReference>
<dbReference type="InterPro" id="IPR036097">
    <property type="entry name" value="HisK_dim/P_sf"/>
</dbReference>
<evidence type="ECO:0000256" key="5">
    <source>
        <dbReference type="ARBA" id="ARBA00018672"/>
    </source>
</evidence>
<evidence type="ECO:0000256" key="8">
    <source>
        <dbReference type="ARBA" id="ARBA00022692"/>
    </source>
</evidence>
<dbReference type="PANTHER" id="PTHR45339">
    <property type="entry name" value="HYBRID SIGNAL TRANSDUCTION HISTIDINE KINASE J"/>
    <property type="match status" value="1"/>
</dbReference>
<dbReference type="CDD" id="cd16922">
    <property type="entry name" value="HATPase_EvgS-ArcB-TorS-like"/>
    <property type="match status" value="1"/>
</dbReference>
<dbReference type="AlphaFoldDB" id="A0A923LMD8"/>
<evidence type="ECO:0000256" key="9">
    <source>
        <dbReference type="ARBA" id="ARBA00022741"/>
    </source>
</evidence>
<dbReference type="RefSeq" id="WP_186866459.1">
    <property type="nucleotide sequence ID" value="NZ_JACOPH010000002.1"/>
</dbReference>
<dbReference type="Gene3D" id="1.10.287.130">
    <property type="match status" value="1"/>
</dbReference>
<evidence type="ECO:0000313" key="23">
    <source>
        <dbReference type="Proteomes" id="UP000606720"/>
    </source>
</evidence>
<proteinExistence type="inferred from homology"/>
<dbReference type="SMART" id="SM00388">
    <property type="entry name" value="HisKA"/>
    <property type="match status" value="1"/>
</dbReference>
<dbReference type="InterPro" id="IPR011006">
    <property type="entry name" value="CheY-like_superfamily"/>
</dbReference>
<evidence type="ECO:0000259" key="21">
    <source>
        <dbReference type="PROSITE" id="PS50110"/>
    </source>
</evidence>
<comment type="caution">
    <text evidence="22">The sequence shown here is derived from an EMBL/GenBank/DDBJ whole genome shotgun (WGS) entry which is preliminary data.</text>
</comment>
<dbReference type="Proteomes" id="UP000606720">
    <property type="component" value="Unassembled WGS sequence"/>
</dbReference>
<evidence type="ECO:0000256" key="2">
    <source>
        <dbReference type="ARBA" id="ARBA00004651"/>
    </source>
</evidence>
<organism evidence="22 23">
    <name type="scientific">Roseburia zhanii</name>
    <dbReference type="NCBI Taxonomy" id="2763064"/>
    <lineage>
        <taxon>Bacteria</taxon>
        <taxon>Bacillati</taxon>
        <taxon>Bacillota</taxon>
        <taxon>Clostridia</taxon>
        <taxon>Lachnospirales</taxon>
        <taxon>Lachnospiraceae</taxon>
        <taxon>Roseburia</taxon>
    </lineage>
</organism>
<dbReference type="GO" id="GO:0005886">
    <property type="term" value="C:plasma membrane"/>
    <property type="evidence" value="ECO:0007669"/>
    <property type="project" value="UniProtKB-SubCell"/>
</dbReference>
<dbReference type="SMART" id="SM00448">
    <property type="entry name" value="REC"/>
    <property type="match status" value="1"/>
</dbReference>
<evidence type="ECO:0000256" key="19">
    <source>
        <dbReference type="SAM" id="Phobius"/>
    </source>
</evidence>
<dbReference type="Pfam" id="PF00072">
    <property type="entry name" value="Response_reg"/>
    <property type="match status" value="1"/>
</dbReference>
<evidence type="ECO:0000256" key="17">
    <source>
        <dbReference type="PROSITE-ProRule" id="PRU00169"/>
    </source>
</evidence>
<keyword evidence="23" id="KW-1185">Reference proteome</keyword>
<evidence type="ECO:0000256" key="18">
    <source>
        <dbReference type="SAM" id="MobiDB-lite"/>
    </source>
</evidence>
<dbReference type="SMART" id="SM00387">
    <property type="entry name" value="HATPase_c"/>
    <property type="match status" value="1"/>
</dbReference>
<dbReference type="InterPro" id="IPR001789">
    <property type="entry name" value="Sig_transdc_resp-reg_receiver"/>
</dbReference>
<dbReference type="PROSITE" id="PS50110">
    <property type="entry name" value="RESPONSE_REGULATORY"/>
    <property type="match status" value="1"/>
</dbReference>
<dbReference type="InterPro" id="IPR036890">
    <property type="entry name" value="HATPase_C_sf"/>
</dbReference>
<reference evidence="22" key="1">
    <citation type="submission" date="2020-08" db="EMBL/GenBank/DDBJ databases">
        <title>Genome public.</title>
        <authorList>
            <person name="Liu C."/>
            <person name="Sun Q."/>
        </authorList>
    </citation>
    <scope>NUCLEOTIDE SEQUENCE</scope>
    <source>
        <strain evidence="22">BX1005</strain>
    </source>
</reference>
<keyword evidence="10" id="KW-0418">Kinase</keyword>
<keyword evidence="6" id="KW-1003">Cell membrane</keyword>
<keyword evidence="9" id="KW-0547">Nucleotide-binding</keyword>
<evidence type="ECO:0000256" key="4">
    <source>
        <dbReference type="ARBA" id="ARBA00012438"/>
    </source>
</evidence>
<dbReference type="Gene3D" id="1.20.120.160">
    <property type="entry name" value="HPT domain"/>
    <property type="match status" value="1"/>
</dbReference>
<dbReference type="PANTHER" id="PTHR45339:SF1">
    <property type="entry name" value="HYBRID SIGNAL TRANSDUCTION HISTIDINE KINASE J"/>
    <property type="match status" value="1"/>
</dbReference>
<feature type="compositionally biased region" description="Basic and acidic residues" evidence="18">
    <location>
        <begin position="849"/>
        <end position="859"/>
    </location>
</feature>
<comment type="catalytic activity">
    <reaction evidence="1">
        <text>ATP + protein L-histidine = ADP + protein N-phospho-L-histidine.</text>
        <dbReference type="EC" id="2.7.13.3"/>
    </reaction>
</comment>
<evidence type="ECO:0000256" key="12">
    <source>
        <dbReference type="ARBA" id="ARBA00022989"/>
    </source>
</evidence>
<evidence type="ECO:0000256" key="7">
    <source>
        <dbReference type="ARBA" id="ARBA00022553"/>
    </source>
</evidence>
<feature type="transmembrane region" description="Helical" evidence="19">
    <location>
        <begin position="96"/>
        <end position="129"/>
    </location>
</feature>
<feature type="region of interest" description="Disordered" evidence="18">
    <location>
        <begin position="829"/>
        <end position="859"/>
    </location>
</feature>
<keyword evidence="10" id="KW-0808">Transferase</keyword>
<evidence type="ECO:0000256" key="3">
    <source>
        <dbReference type="ARBA" id="ARBA00006402"/>
    </source>
</evidence>
<dbReference type="GO" id="GO:0000155">
    <property type="term" value="F:phosphorelay sensor kinase activity"/>
    <property type="evidence" value="ECO:0007669"/>
    <property type="project" value="InterPro"/>
</dbReference>
<dbReference type="SUPFAM" id="SSF47384">
    <property type="entry name" value="Homodimeric domain of signal transducing histidine kinase"/>
    <property type="match status" value="1"/>
</dbReference>
<evidence type="ECO:0000259" key="20">
    <source>
        <dbReference type="PROSITE" id="PS50109"/>
    </source>
</evidence>
<evidence type="ECO:0000256" key="10">
    <source>
        <dbReference type="ARBA" id="ARBA00022777"/>
    </source>
</evidence>
<keyword evidence="7 17" id="KW-0597">Phosphoprotein</keyword>
<evidence type="ECO:0000256" key="1">
    <source>
        <dbReference type="ARBA" id="ARBA00000085"/>
    </source>
</evidence>
<name>A0A923LMD8_9FIRM</name>
<evidence type="ECO:0000256" key="16">
    <source>
        <dbReference type="ARBA" id="ARBA00074306"/>
    </source>
</evidence>
<dbReference type="EC" id="2.7.13.3" evidence="4"/>
<dbReference type="InterPro" id="IPR005467">
    <property type="entry name" value="His_kinase_dom"/>
</dbReference>
<dbReference type="InterPro" id="IPR036641">
    <property type="entry name" value="HPT_dom_sf"/>
</dbReference>
<evidence type="ECO:0000256" key="15">
    <source>
        <dbReference type="ARBA" id="ARBA00024867"/>
    </source>
</evidence>
<dbReference type="Pfam" id="PF00512">
    <property type="entry name" value="HisKA"/>
    <property type="match status" value="1"/>
</dbReference>
<evidence type="ECO:0000256" key="11">
    <source>
        <dbReference type="ARBA" id="ARBA00022840"/>
    </source>
</evidence>
<dbReference type="Gene3D" id="3.30.565.10">
    <property type="entry name" value="Histidine kinase-like ATPase, C-terminal domain"/>
    <property type="match status" value="1"/>
</dbReference>
<dbReference type="CDD" id="cd00082">
    <property type="entry name" value="HisKA"/>
    <property type="match status" value="1"/>
</dbReference>
<dbReference type="FunFam" id="3.30.565.10:FF:000010">
    <property type="entry name" value="Sensor histidine kinase RcsC"/>
    <property type="match status" value="1"/>
</dbReference>
<evidence type="ECO:0000313" key="22">
    <source>
        <dbReference type="EMBL" id="MBC5713549.1"/>
    </source>
</evidence>
<dbReference type="Gene3D" id="3.40.50.2300">
    <property type="match status" value="1"/>
</dbReference>
<feature type="domain" description="Response regulatory" evidence="21">
    <location>
        <begin position="563"/>
        <end position="681"/>
    </location>
</feature>
<feature type="transmembrane region" description="Helical" evidence="19">
    <location>
        <begin position="17"/>
        <end position="35"/>
    </location>
</feature>
<evidence type="ECO:0000256" key="13">
    <source>
        <dbReference type="ARBA" id="ARBA00023012"/>
    </source>
</evidence>
<dbReference type="Pfam" id="PF02518">
    <property type="entry name" value="HATPase_c"/>
    <property type="match status" value="1"/>
</dbReference>
<keyword evidence="8 19" id="KW-0812">Transmembrane</keyword>
<accession>A0A923LMD8</accession>
<keyword evidence="13" id="KW-0902">Two-component regulatory system</keyword>
<dbReference type="GO" id="GO:0005524">
    <property type="term" value="F:ATP binding"/>
    <property type="evidence" value="ECO:0007669"/>
    <property type="project" value="UniProtKB-KW"/>
</dbReference>
<sequence>MEKTDYLEESQSKKEKIILIIYSFYTLAMSLVTYVIGWASWILPFILIGMAVAWWISIKKYRTYRFRAFCISAIALFNFVIYGMHSQSLPPILSTMGALVILLGIFNIPQIVHLAVAASLFLMIYHGFVIRTIHASAIEDVVRVILQIVSVFTIECVTYYLVKTHIDVNETLVSTIETLTIAEQSKDDFMANVSHEIRTPINTVCGMSEMLLREDLSESAREYTFDIQTAGRNLLSVVSDILDFSELESGKMDLIEEPYNITSTVNDVMNMAVALKNNKNVELIVDCDALIPRNLSGDEQKLRRVIMNLVSNAIKFTREGCILIRFSARKEEYGINLTVSVKDTGIGIQKENLEKLFTTFNQVDTKKNREEGGIGLGLAISQAIVKKMGGFITVKSTYGKGTEVQFVIPQKVLEDEPIVTIRNPEKIHAIGYINMEKYDYSAIREGYAKSIERMAGQLRVSFRLCRNLPELKRRIEKTNYTHVFISWEEYCEDKPYFDALAEKTKVVLILDRENDSNVNRKLFKIYKPFYVLSAVSVLNGESVVQSIDSNIYANHRFIAPKASVLVVDDNIMNLRVVEGLLRPYRIKVFTATSGREALQKLDTMEYDFVFMDHMMPEMDGVETLYHIRQKQGNYFKNIPVIALTANAISGAREMFLSEGFADFVAKPIELSVLERVLRRYIPEDKIIKVEEYETAKKEKTKLYSEEKKEHDLSMQGINVQQGIIYCGGLIEDYIDVVSAYYKTGLHKIQEIEDSYQKKDWKNYTILVHAVKSTSLGIGAEELSEMAKALEAAGQSSDEAYITEHHEAMMQEYRKIMDVLKDNIITEKTEDTSGDTGAAKMEDTSEGYASEERGTEKQIGKDRLTELFTQLAEQLDTFESTAVEGLLKELFQYEYQGQALRTVLSSVEEKAEAFDFLGAEEELMKLQEKMR</sequence>
<dbReference type="CDD" id="cd17546">
    <property type="entry name" value="REC_hyHK_CKI1_RcsC-like"/>
    <property type="match status" value="1"/>
</dbReference>
<dbReference type="PRINTS" id="PR00344">
    <property type="entry name" value="BCTRLSENSOR"/>
</dbReference>
<feature type="modified residue" description="4-aspartylphosphate" evidence="17">
    <location>
        <position position="612"/>
    </location>
</feature>
<comment type="similarity">
    <text evidence="3">In the N-terminal section; belongs to the phytochrome family.</text>
</comment>
<comment type="function">
    <text evidence="15">May play the central regulatory role in sporulation. It may be an element of the effector pathway responsible for the activation of sporulation genes in response to nutritional stress. Spo0A may act in concert with spo0H (a sigma factor) to control the expression of some genes that are critical to the sporulation process.</text>
</comment>
<feature type="domain" description="Histidine kinase" evidence="20">
    <location>
        <begin position="192"/>
        <end position="412"/>
    </location>
</feature>
<feature type="transmembrane region" description="Helical" evidence="19">
    <location>
        <begin position="41"/>
        <end position="57"/>
    </location>
</feature>
<keyword evidence="12 19" id="KW-1133">Transmembrane helix</keyword>
<dbReference type="InterPro" id="IPR004358">
    <property type="entry name" value="Sig_transdc_His_kin-like_C"/>
</dbReference>
<dbReference type="SUPFAM" id="SSF52172">
    <property type="entry name" value="CheY-like"/>
    <property type="match status" value="1"/>
</dbReference>
<evidence type="ECO:0000256" key="6">
    <source>
        <dbReference type="ARBA" id="ARBA00022475"/>
    </source>
</evidence>
<gene>
    <name evidence="22" type="ORF">H8S17_04860</name>
</gene>
<dbReference type="EMBL" id="JACOPH010000002">
    <property type="protein sequence ID" value="MBC5713549.1"/>
    <property type="molecule type" value="Genomic_DNA"/>
</dbReference>
<keyword evidence="14 19" id="KW-0472">Membrane</keyword>
<dbReference type="InterPro" id="IPR003594">
    <property type="entry name" value="HATPase_dom"/>
</dbReference>